<evidence type="ECO:0000313" key="3">
    <source>
        <dbReference type="Proteomes" id="UP000318946"/>
    </source>
</evidence>
<dbReference type="RefSeq" id="WP_179952780.1">
    <property type="nucleotide sequence ID" value="NZ_AP019735.1"/>
</dbReference>
<dbReference type="EMBL" id="AP019735">
    <property type="protein sequence ID" value="BBL03278.1"/>
    <property type="molecule type" value="Genomic_DNA"/>
</dbReference>
<reference evidence="3" key="1">
    <citation type="submission" date="2019-06" db="EMBL/GenBank/DDBJ databases">
        <title>Alistipes onderdonkii subsp. vulgaris subsp. nov., Alistipes dispar sp. nov. and Alistipes communis sp. nov., isolated from human faeces, and creation of Alistipes onderdonkii subsp. onderdonkii subsp. nov.</title>
        <authorList>
            <person name="Sakamoto M."/>
            <person name="Ikeyama N."/>
            <person name="Ogata Y."/>
            <person name="Suda W."/>
            <person name="Iino T."/>
            <person name="Hattori M."/>
            <person name="Ohkuma M."/>
        </authorList>
    </citation>
    <scope>NUCLEOTIDE SEQUENCE [LARGE SCALE GENOMIC DNA]</scope>
    <source>
        <strain evidence="3">5CBH24</strain>
    </source>
</reference>
<protein>
    <recommendedName>
        <fullName evidence="4">Phosphatidic acid phosphatase type 2/haloperoxidase domain-containing protein</fullName>
    </recommendedName>
</protein>
<name>A0A4Y1WT55_9BACT</name>
<keyword evidence="3" id="KW-1185">Reference proteome</keyword>
<feature type="transmembrane region" description="Helical" evidence="1">
    <location>
        <begin position="177"/>
        <end position="195"/>
    </location>
</feature>
<keyword evidence="1" id="KW-1133">Transmembrane helix</keyword>
<dbReference type="AlphaFoldDB" id="A0A4Y1WT55"/>
<feature type="transmembrane region" description="Helical" evidence="1">
    <location>
        <begin position="202"/>
        <end position="220"/>
    </location>
</feature>
<evidence type="ECO:0000256" key="1">
    <source>
        <dbReference type="SAM" id="Phobius"/>
    </source>
</evidence>
<organism evidence="2 3">
    <name type="scientific">Alistipes communis</name>
    <dbReference type="NCBI Taxonomy" id="2585118"/>
    <lineage>
        <taxon>Bacteria</taxon>
        <taxon>Pseudomonadati</taxon>
        <taxon>Bacteroidota</taxon>
        <taxon>Bacteroidia</taxon>
        <taxon>Bacteroidales</taxon>
        <taxon>Rikenellaceae</taxon>
        <taxon>Alistipes</taxon>
    </lineage>
</organism>
<evidence type="ECO:0008006" key="4">
    <source>
        <dbReference type="Google" id="ProtNLM"/>
    </source>
</evidence>
<gene>
    <name evidence="2" type="ORF">A5CBH24_05910</name>
</gene>
<feature type="transmembrane region" description="Helical" evidence="1">
    <location>
        <begin position="100"/>
        <end position="120"/>
    </location>
</feature>
<dbReference type="GeneID" id="78341308"/>
<keyword evidence="1" id="KW-0812">Transmembrane</keyword>
<feature type="transmembrane region" description="Helical" evidence="1">
    <location>
        <begin position="59"/>
        <end position="79"/>
    </location>
</feature>
<accession>A0A4Y1WT55</accession>
<feature type="transmembrane region" description="Helical" evidence="1">
    <location>
        <begin position="126"/>
        <end position="146"/>
    </location>
</feature>
<dbReference type="Proteomes" id="UP000318946">
    <property type="component" value="Chromosome"/>
</dbReference>
<feature type="transmembrane region" description="Helical" evidence="1">
    <location>
        <begin position="153"/>
        <end position="171"/>
    </location>
</feature>
<proteinExistence type="predicted"/>
<feature type="transmembrane region" description="Helical" evidence="1">
    <location>
        <begin position="24"/>
        <end position="47"/>
    </location>
</feature>
<evidence type="ECO:0000313" key="2">
    <source>
        <dbReference type="EMBL" id="BBL03278.1"/>
    </source>
</evidence>
<dbReference type="KEGG" id="acou:A5CBH24_05910"/>
<sequence>MDESRIADPSSALRRSDRSLPTRLSRAVSVVLHPLVMPLYVILLLVAGPTQLSYFPASVKFYLLWVTVLYTAVIPLLSVGLLRSVGRISSLAIDDRRERILPLAIGIVCYLLCAATVARIPSAMIVRKFMLAGACCELFCLAVTFYWKISLHLAAQGAAAALLVLLTFGNAGNLTGALAVAVLAAGALASARLWLGCHTIRQVAAGYAGGFIVATLAVLLL</sequence>
<keyword evidence="1" id="KW-0472">Membrane</keyword>